<gene>
    <name evidence="7" type="ORF">DOTSEDRAFT_75151</name>
</gene>
<evidence type="ECO:0000256" key="4">
    <source>
        <dbReference type="ARBA" id="ARBA00035129"/>
    </source>
</evidence>
<dbReference type="InterPro" id="IPR039603">
    <property type="entry name" value="Ribosomal_mS41"/>
</dbReference>
<evidence type="ECO:0000256" key="1">
    <source>
        <dbReference type="ARBA" id="ARBA00004173"/>
    </source>
</evidence>
<feature type="region of interest" description="Disordered" evidence="5">
    <location>
        <begin position="199"/>
        <end position="230"/>
    </location>
</feature>
<dbReference type="AlphaFoldDB" id="M2WK73"/>
<dbReference type="InterPro" id="IPR019083">
    <property type="entry name" value="SAM_Ribosomal_mS41"/>
</dbReference>
<dbReference type="OrthoDB" id="18595at2759"/>
<evidence type="ECO:0000313" key="8">
    <source>
        <dbReference type="Proteomes" id="UP000016933"/>
    </source>
</evidence>
<dbReference type="Proteomes" id="UP000016933">
    <property type="component" value="Unassembled WGS sequence"/>
</dbReference>
<dbReference type="PANTHER" id="PTHR28235">
    <property type="entry name" value="PROTEIN FYV4, MITOCHONDRIAL"/>
    <property type="match status" value="1"/>
</dbReference>
<dbReference type="EMBL" id="KB446545">
    <property type="protein sequence ID" value="EME39343.1"/>
    <property type="molecule type" value="Genomic_DNA"/>
</dbReference>
<evidence type="ECO:0000259" key="6">
    <source>
        <dbReference type="SMART" id="SM01238"/>
    </source>
</evidence>
<evidence type="ECO:0000313" key="7">
    <source>
        <dbReference type="EMBL" id="EME39343.1"/>
    </source>
</evidence>
<dbReference type="PANTHER" id="PTHR28235:SF1">
    <property type="entry name" value="SMALL RIBOSOMAL SUBUNIT PROTEIN MS41"/>
    <property type="match status" value="1"/>
</dbReference>
<dbReference type="SMART" id="SM01238">
    <property type="entry name" value="IGR"/>
    <property type="match status" value="1"/>
</dbReference>
<keyword evidence="8" id="KW-1185">Reference proteome</keyword>
<reference evidence="7 8" key="2">
    <citation type="journal article" date="2012" name="PLoS Pathog.">
        <title>Diverse lifestyles and strategies of plant pathogenesis encoded in the genomes of eighteen Dothideomycetes fungi.</title>
        <authorList>
            <person name="Ohm R.A."/>
            <person name="Feau N."/>
            <person name="Henrissat B."/>
            <person name="Schoch C.L."/>
            <person name="Horwitz B.A."/>
            <person name="Barry K.W."/>
            <person name="Condon B.J."/>
            <person name="Copeland A.C."/>
            <person name="Dhillon B."/>
            <person name="Glaser F."/>
            <person name="Hesse C.N."/>
            <person name="Kosti I."/>
            <person name="LaButti K."/>
            <person name="Lindquist E.A."/>
            <person name="Lucas S."/>
            <person name="Salamov A.A."/>
            <person name="Bradshaw R.E."/>
            <person name="Ciuffetti L."/>
            <person name="Hamelin R.C."/>
            <person name="Kema G.H.J."/>
            <person name="Lawrence C."/>
            <person name="Scott J.A."/>
            <person name="Spatafora J.W."/>
            <person name="Turgeon B.G."/>
            <person name="de Wit P.J.G.M."/>
            <person name="Zhong S."/>
            <person name="Goodwin S.B."/>
            <person name="Grigoriev I.V."/>
        </authorList>
    </citation>
    <scope>NUCLEOTIDE SEQUENCE [LARGE SCALE GENOMIC DNA]</scope>
    <source>
        <strain evidence="8">NZE10 / CBS 128990</strain>
    </source>
</reference>
<sequence length="230" mass="25177">MHKGIPQARIPKPTPFVPDPSAFLTLIGRNTSAHASKFPTWDSLFTMSSAQMKDAGIEPPRARRYILWWRERFRNGITGIGGDLQNVQNGIAELRVVEVPTNKPAPATVSRDAGVKKVVVNVAPTVVLPEDPANPTKKEDKPKSSILSALAPPARMRAEEARPVEGVKIVQGNVIGGTGVEYVKGHAGVARLRVREGLWEQGRGHKVDGGERRRAEVRAKRRAAERKNAR</sequence>
<reference evidence="8" key="1">
    <citation type="journal article" date="2012" name="PLoS Genet.">
        <title>The genomes of the fungal plant pathogens Cladosporium fulvum and Dothistroma septosporum reveal adaptation to different hosts and lifestyles but also signatures of common ancestry.</title>
        <authorList>
            <person name="de Wit P.J.G.M."/>
            <person name="van der Burgt A."/>
            <person name="Oekmen B."/>
            <person name="Stergiopoulos I."/>
            <person name="Abd-Elsalam K.A."/>
            <person name="Aerts A.L."/>
            <person name="Bahkali A.H."/>
            <person name="Beenen H.G."/>
            <person name="Chettri P."/>
            <person name="Cox M.P."/>
            <person name="Datema E."/>
            <person name="de Vries R.P."/>
            <person name="Dhillon B."/>
            <person name="Ganley A.R."/>
            <person name="Griffiths S.A."/>
            <person name="Guo Y."/>
            <person name="Hamelin R.C."/>
            <person name="Henrissat B."/>
            <person name="Kabir M.S."/>
            <person name="Jashni M.K."/>
            <person name="Kema G."/>
            <person name="Klaubauf S."/>
            <person name="Lapidus A."/>
            <person name="Levasseur A."/>
            <person name="Lindquist E."/>
            <person name="Mehrabi R."/>
            <person name="Ohm R.A."/>
            <person name="Owen T.J."/>
            <person name="Salamov A."/>
            <person name="Schwelm A."/>
            <person name="Schijlen E."/>
            <person name="Sun H."/>
            <person name="van den Burg H.A."/>
            <person name="van Ham R.C.H.J."/>
            <person name="Zhang S."/>
            <person name="Goodwin S.B."/>
            <person name="Grigoriev I.V."/>
            <person name="Collemare J."/>
            <person name="Bradshaw R.E."/>
        </authorList>
    </citation>
    <scope>NUCLEOTIDE SEQUENCE [LARGE SCALE GENOMIC DNA]</scope>
    <source>
        <strain evidence="8">NZE10 / CBS 128990</strain>
    </source>
</reference>
<evidence type="ECO:0000256" key="3">
    <source>
        <dbReference type="ARBA" id="ARBA00023128"/>
    </source>
</evidence>
<feature type="domain" description="Small ribosomal subunit protein mS41 SAM" evidence="6">
    <location>
        <begin position="20"/>
        <end position="76"/>
    </location>
</feature>
<dbReference type="OMA" id="GMWEDRR"/>
<dbReference type="GO" id="GO:0005739">
    <property type="term" value="C:mitochondrion"/>
    <property type="evidence" value="ECO:0007669"/>
    <property type="project" value="UniProtKB-SubCell"/>
</dbReference>
<name>M2WK73_DOTSN</name>
<evidence type="ECO:0000256" key="5">
    <source>
        <dbReference type="SAM" id="MobiDB-lite"/>
    </source>
</evidence>
<dbReference type="Pfam" id="PF09597">
    <property type="entry name" value="SAM_Ribosomal_mS41"/>
    <property type="match status" value="1"/>
</dbReference>
<dbReference type="HOGENOM" id="CLU_087049_0_0_1"/>
<comment type="subcellular location">
    <subcellularLocation>
        <location evidence="1">Mitochondrion</location>
    </subcellularLocation>
</comment>
<organism evidence="7 8">
    <name type="scientific">Dothistroma septosporum (strain NZE10 / CBS 128990)</name>
    <name type="common">Red band needle blight fungus</name>
    <name type="synonym">Mycosphaerella pini</name>
    <dbReference type="NCBI Taxonomy" id="675120"/>
    <lineage>
        <taxon>Eukaryota</taxon>
        <taxon>Fungi</taxon>
        <taxon>Dikarya</taxon>
        <taxon>Ascomycota</taxon>
        <taxon>Pezizomycotina</taxon>
        <taxon>Dothideomycetes</taxon>
        <taxon>Dothideomycetidae</taxon>
        <taxon>Mycosphaerellales</taxon>
        <taxon>Mycosphaerellaceae</taxon>
        <taxon>Dothistroma</taxon>
    </lineage>
</organism>
<comment type="similarity">
    <text evidence="2">Belongs to the mitochondrion-specific ribosomal protein mS41 family.</text>
</comment>
<evidence type="ECO:0000256" key="2">
    <source>
        <dbReference type="ARBA" id="ARBA00010492"/>
    </source>
</evidence>
<accession>M2WK73</accession>
<proteinExistence type="inferred from homology"/>
<protein>
    <recommendedName>
        <fullName evidence="4">Small ribosomal subunit protein mS41</fullName>
    </recommendedName>
</protein>
<keyword evidence="3" id="KW-0496">Mitochondrion</keyword>
<feature type="compositionally biased region" description="Basic and acidic residues" evidence="5">
    <location>
        <begin position="199"/>
        <end position="218"/>
    </location>
</feature>
<dbReference type="eggNOG" id="ENOG502SCMV">
    <property type="taxonomic scope" value="Eukaryota"/>
</dbReference>
<feature type="region of interest" description="Disordered" evidence="5">
    <location>
        <begin position="130"/>
        <end position="160"/>
    </location>
</feature>